<dbReference type="AlphaFoldDB" id="A0A1F4TRJ8"/>
<accession>A0A1F4TRJ8</accession>
<sequence length="99" mass="11597">MQRQPKVIEEGDLLPLRKDEVQFLLLVVPNFERVDLPVIIHFLKGRNWDSFPELPSGNYLGWKEIRETPFSTSFTKVELLYGQSVGENFTLFRVPQSQF</sequence>
<dbReference type="Proteomes" id="UP000177309">
    <property type="component" value="Unassembled WGS sequence"/>
</dbReference>
<organism evidence="1 2">
    <name type="scientific">candidate division WOR-1 bacterium RIFOXYC2_FULL_41_25</name>
    <dbReference type="NCBI Taxonomy" id="1802586"/>
    <lineage>
        <taxon>Bacteria</taxon>
        <taxon>Bacillati</taxon>
        <taxon>Saganbacteria</taxon>
    </lineage>
</organism>
<reference evidence="1 2" key="1">
    <citation type="journal article" date="2016" name="Nat. Commun.">
        <title>Thousands of microbial genomes shed light on interconnected biogeochemical processes in an aquifer system.</title>
        <authorList>
            <person name="Anantharaman K."/>
            <person name="Brown C.T."/>
            <person name="Hug L.A."/>
            <person name="Sharon I."/>
            <person name="Castelle C.J."/>
            <person name="Probst A.J."/>
            <person name="Thomas B.C."/>
            <person name="Singh A."/>
            <person name="Wilkins M.J."/>
            <person name="Karaoz U."/>
            <person name="Brodie E.L."/>
            <person name="Williams K.H."/>
            <person name="Hubbard S.S."/>
            <person name="Banfield J.F."/>
        </authorList>
    </citation>
    <scope>NUCLEOTIDE SEQUENCE [LARGE SCALE GENOMIC DNA]</scope>
</reference>
<comment type="caution">
    <text evidence="1">The sequence shown here is derived from an EMBL/GenBank/DDBJ whole genome shotgun (WGS) entry which is preliminary data.</text>
</comment>
<evidence type="ECO:0000313" key="2">
    <source>
        <dbReference type="Proteomes" id="UP000177309"/>
    </source>
</evidence>
<protein>
    <submittedName>
        <fullName evidence="1">Uncharacterized protein</fullName>
    </submittedName>
</protein>
<name>A0A1F4TRJ8_UNCSA</name>
<evidence type="ECO:0000313" key="1">
    <source>
        <dbReference type="EMBL" id="OGC35311.1"/>
    </source>
</evidence>
<gene>
    <name evidence="1" type="ORF">A2462_02450</name>
</gene>
<dbReference type="EMBL" id="MEUI01000004">
    <property type="protein sequence ID" value="OGC35311.1"/>
    <property type="molecule type" value="Genomic_DNA"/>
</dbReference>
<proteinExistence type="predicted"/>